<dbReference type="Proteomes" id="UP000886653">
    <property type="component" value="Unassembled WGS sequence"/>
</dbReference>
<reference evidence="1" key="1">
    <citation type="submission" date="2013-11" db="EMBL/GenBank/DDBJ databases">
        <title>Genome sequence of the fusiform rust pathogen reveals effectors for host alternation and coevolution with pine.</title>
        <authorList>
            <consortium name="DOE Joint Genome Institute"/>
            <person name="Smith K."/>
            <person name="Pendleton A."/>
            <person name="Kubisiak T."/>
            <person name="Anderson C."/>
            <person name="Salamov A."/>
            <person name="Aerts A."/>
            <person name="Riley R."/>
            <person name="Clum A."/>
            <person name="Lindquist E."/>
            <person name="Ence D."/>
            <person name="Campbell M."/>
            <person name="Kronenberg Z."/>
            <person name="Feau N."/>
            <person name="Dhillon B."/>
            <person name="Hamelin R."/>
            <person name="Burleigh J."/>
            <person name="Smith J."/>
            <person name="Yandell M."/>
            <person name="Nelson C."/>
            <person name="Grigoriev I."/>
            <person name="Davis J."/>
        </authorList>
    </citation>
    <scope>NUCLEOTIDE SEQUENCE</scope>
    <source>
        <strain evidence="1">G11</strain>
    </source>
</reference>
<evidence type="ECO:0000313" key="1">
    <source>
        <dbReference type="EMBL" id="KAG0141508.1"/>
    </source>
</evidence>
<comment type="caution">
    <text evidence="1">The sequence shown here is derived from an EMBL/GenBank/DDBJ whole genome shotgun (WGS) entry which is preliminary data.</text>
</comment>
<proteinExistence type="predicted"/>
<organism evidence="1 2">
    <name type="scientific">Cronartium quercuum f. sp. fusiforme G11</name>
    <dbReference type="NCBI Taxonomy" id="708437"/>
    <lineage>
        <taxon>Eukaryota</taxon>
        <taxon>Fungi</taxon>
        <taxon>Dikarya</taxon>
        <taxon>Basidiomycota</taxon>
        <taxon>Pucciniomycotina</taxon>
        <taxon>Pucciniomycetes</taxon>
        <taxon>Pucciniales</taxon>
        <taxon>Coleosporiaceae</taxon>
        <taxon>Cronartium</taxon>
    </lineage>
</organism>
<name>A0A9P6N8Z3_9BASI</name>
<keyword evidence="2" id="KW-1185">Reference proteome</keyword>
<dbReference type="EMBL" id="MU167384">
    <property type="protein sequence ID" value="KAG0141508.1"/>
    <property type="molecule type" value="Genomic_DNA"/>
</dbReference>
<gene>
    <name evidence="1" type="ORF">CROQUDRAFT_110454</name>
</gene>
<accession>A0A9P6N8Z3</accession>
<dbReference type="AlphaFoldDB" id="A0A9P6N8Z3"/>
<evidence type="ECO:0000313" key="2">
    <source>
        <dbReference type="Proteomes" id="UP000886653"/>
    </source>
</evidence>
<protein>
    <submittedName>
        <fullName evidence="1">Uncharacterized protein</fullName>
    </submittedName>
</protein>
<sequence length="263" mass="29064">MCRLINKVVYGLPLPAISLIHAASVLEEQRDAVATLKEIRGRSRLPSELIELVGHHLIAGRAADSKAKSKAQLTTAPHMCQNLCRWCFLLRVDELIEASLSSEDMSIKRLVQCLSRPEFNLDLASQTPIRTTITELNLDEGLNPSEGLSEESMSEPVWVVCLITATSETSSLGSQDIISAQMAETDLSDCPIDQVEGPAAFLEPAPTPPSFANLDIERLGSGLDRFLKTCDLVLDSPPFSFFESRTLLRWWTVMEVECDCLFD</sequence>
<dbReference type="OrthoDB" id="2501939at2759"/>